<organism evidence="1 2">
    <name type="scientific">Hymenobacter profundi</name>
    <dbReference type="NCBI Taxonomy" id="1982110"/>
    <lineage>
        <taxon>Bacteria</taxon>
        <taxon>Pseudomonadati</taxon>
        <taxon>Bacteroidota</taxon>
        <taxon>Cytophagia</taxon>
        <taxon>Cytophagales</taxon>
        <taxon>Hymenobacteraceae</taxon>
        <taxon>Hymenobacter</taxon>
    </lineage>
</organism>
<protein>
    <submittedName>
        <fullName evidence="1">Uncharacterized protein</fullName>
    </submittedName>
</protein>
<dbReference type="Proteomes" id="UP000826188">
    <property type="component" value="Unassembled WGS sequence"/>
</dbReference>
<accession>A0ABS6X0R4</accession>
<sequence length="101" mass="11582">MVYSWLAPWAALPEGSAKTFHQQLQQELTPLHPLYGIPALPIGKNGGTDDVLYQLPDQRFAVVHLVWTRRGDSEYPQTNFFDNWTAFVTQRMELDNVGYES</sequence>
<evidence type="ECO:0000313" key="1">
    <source>
        <dbReference type="EMBL" id="MBW3129425.1"/>
    </source>
</evidence>
<comment type="caution">
    <text evidence="1">The sequence shown here is derived from an EMBL/GenBank/DDBJ whole genome shotgun (WGS) entry which is preliminary data.</text>
</comment>
<name>A0ABS6X0R4_9BACT</name>
<proteinExistence type="predicted"/>
<dbReference type="EMBL" id="JAHWGL010000051">
    <property type="protein sequence ID" value="MBW3129425.1"/>
    <property type="molecule type" value="Genomic_DNA"/>
</dbReference>
<gene>
    <name evidence="1" type="ORF">KYK14_12750</name>
</gene>
<evidence type="ECO:0000313" key="2">
    <source>
        <dbReference type="Proteomes" id="UP000826188"/>
    </source>
</evidence>
<keyword evidence="2" id="KW-1185">Reference proteome</keyword>
<reference evidence="1 2" key="1">
    <citation type="submission" date="2021-07" db="EMBL/GenBank/DDBJ databases">
        <title>Hymenobacter profundi sp. nov., isolated from deep-sea water.</title>
        <authorList>
            <person name="Kim M.K."/>
        </authorList>
    </citation>
    <scope>NUCLEOTIDE SEQUENCE [LARGE SCALE GENOMIC DNA]</scope>
    <source>
        <strain evidence="1 2">M2</strain>
    </source>
</reference>